<comment type="caution">
    <text evidence="4">The sequence shown here is derived from an EMBL/GenBank/DDBJ whole genome shotgun (WGS) entry which is preliminary data.</text>
</comment>
<feature type="compositionally biased region" description="Basic and acidic residues" evidence="1">
    <location>
        <begin position="424"/>
        <end position="436"/>
    </location>
</feature>
<evidence type="ECO:0000259" key="2">
    <source>
        <dbReference type="Pfam" id="PF06985"/>
    </source>
</evidence>
<dbReference type="Pfam" id="PF06985">
    <property type="entry name" value="HET"/>
    <property type="match status" value="1"/>
</dbReference>
<evidence type="ECO:0000256" key="1">
    <source>
        <dbReference type="SAM" id="MobiDB-lite"/>
    </source>
</evidence>
<evidence type="ECO:0000313" key="5">
    <source>
        <dbReference type="Proteomes" id="UP001172155"/>
    </source>
</evidence>
<feature type="domain" description="DUF8212" evidence="3">
    <location>
        <begin position="227"/>
        <end position="251"/>
    </location>
</feature>
<dbReference type="InterPro" id="IPR058525">
    <property type="entry name" value="DUF8212"/>
</dbReference>
<name>A0AA40BQV2_9PEZI</name>
<dbReference type="PANTHER" id="PTHR10622:SF10">
    <property type="entry name" value="HET DOMAIN-CONTAINING PROTEIN"/>
    <property type="match status" value="1"/>
</dbReference>
<keyword evidence="5" id="KW-1185">Reference proteome</keyword>
<dbReference type="InterPro" id="IPR010730">
    <property type="entry name" value="HET"/>
</dbReference>
<evidence type="ECO:0000313" key="4">
    <source>
        <dbReference type="EMBL" id="KAK0738707.1"/>
    </source>
</evidence>
<accession>A0AA40BQV2</accession>
<proteinExistence type="predicted"/>
<organism evidence="4 5">
    <name type="scientific">Schizothecium vesticola</name>
    <dbReference type="NCBI Taxonomy" id="314040"/>
    <lineage>
        <taxon>Eukaryota</taxon>
        <taxon>Fungi</taxon>
        <taxon>Dikarya</taxon>
        <taxon>Ascomycota</taxon>
        <taxon>Pezizomycotina</taxon>
        <taxon>Sordariomycetes</taxon>
        <taxon>Sordariomycetidae</taxon>
        <taxon>Sordariales</taxon>
        <taxon>Schizotheciaceae</taxon>
        <taxon>Schizothecium</taxon>
    </lineage>
</organism>
<gene>
    <name evidence="4" type="ORF">B0T18DRAFT_422635</name>
</gene>
<dbReference type="EMBL" id="JAUKUD010000007">
    <property type="protein sequence ID" value="KAK0738707.1"/>
    <property type="molecule type" value="Genomic_DNA"/>
</dbReference>
<dbReference type="Pfam" id="PF26640">
    <property type="entry name" value="DUF8212"/>
    <property type="match status" value="1"/>
</dbReference>
<feature type="compositionally biased region" description="Low complexity" evidence="1">
    <location>
        <begin position="449"/>
        <end position="459"/>
    </location>
</feature>
<feature type="domain" description="Heterokaryon incompatibility" evidence="2">
    <location>
        <begin position="22"/>
        <end position="108"/>
    </location>
</feature>
<sequence length="459" mass="52198">MRLLHTTTLEFYEFDVSRAPWFAILSHTWGTQEVTFDDMCGKRAAIENRKGFRKIVGFCEKAREADLEYGWVDTCCIDKRNSTELSEAINSMYRYYARAYECYIYLSDVQVGGDESTLELIRDSKWFTRGWTLQELIAPTRRRLFDANWDPITPEKDGVGIDESLSFAVGVPLDLLTGNKLPSDYCVAERMSWAAKRETTREEDMAYCLLGLFDVHMVAIYGEGGKKAFRRLQMEIMQTCSDQTLFAWRRAEGDVIYQHYRIGGMLAHSPADFERSRGLSIWGPRYLAPFSMTNVGLHVRLVDVTPKTPELDPPPWWMRKETVTAMIQCDIKDEATGQWQGLAVYLEPVNNTAVRINGSFLKAYRRTNYAKWHPVPLAVSNGAPFFDLLVLEDEHYALVIRGRDADRSRFKTEFTSSNPEICERDGFESARAKGEDESLSPGVPPPPAGIASSSSGLNI</sequence>
<protein>
    <submittedName>
        <fullName evidence="4">Heterokaryon incompatibility protein-domain-containing protein</fullName>
    </submittedName>
</protein>
<evidence type="ECO:0000259" key="3">
    <source>
        <dbReference type="Pfam" id="PF26640"/>
    </source>
</evidence>
<dbReference type="AlphaFoldDB" id="A0AA40BQV2"/>
<feature type="region of interest" description="Disordered" evidence="1">
    <location>
        <begin position="424"/>
        <end position="459"/>
    </location>
</feature>
<dbReference type="Proteomes" id="UP001172155">
    <property type="component" value="Unassembled WGS sequence"/>
</dbReference>
<reference evidence="4" key="1">
    <citation type="submission" date="2023-06" db="EMBL/GenBank/DDBJ databases">
        <title>Genome-scale phylogeny and comparative genomics of the fungal order Sordariales.</title>
        <authorList>
            <consortium name="Lawrence Berkeley National Laboratory"/>
            <person name="Hensen N."/>
            <person name="Bonometti L."/>
            <person name="Westerberg I."/>
            <person name="Brannstrom I.O."/>
            <person name="Guillou S."/>
            <person name="Cros-Aarteil S."/>
            <person name="Calhoun S."/>
            <person name="Haridas S."/>
            <person name="Kuo A."/>
            <person name="Mondo S."/>
            <person name="Pangilinan J."/>
            <person name="Riley R."/>
            <person name="LaButti K."/>
            <person name="Andreopoulos B."/>
            <person name="Lipzen A."/>
            <person name="Chen C."/>
            <person name="Yanf M."/>
            <person name="Daum C."/>
            <person name="Ng V."/>
            <person name="Clum A."/>
            <person name="Steindorff A."/>
            <person name="Ohm R."/>
            <person name="Martin F."/>
            <person name="Silar P."/>
            <person name="Natvig D."/>
            <person name="Lalanne C."/>
            <person name="Gautier V."/>
            <person name="Ament-velasquez S.L."/>
            <person name="Kruys A."/>
            <person name="Hutchinson M.I."/>
            <person name="Powell A.J."/>
            <person name="Barry K."/>
            <person name="Miller A.N."/>
            <person name="Grigoriev I.V."/>
            <person name="Debuchy R."/>
            <person name="Gladieux P."/>
            <person name="Thoren M.H."/>
            <person name="Johannesson H."/>
        </authorList>
    </citation>
    <scope>NUCLEOTIDE SEQUENCE</scope>
    <source>
        <strain evidence="4">SMH3187-1</strain>
    </source>
</reference>
<dbReference type="PANTHER" id="PTHR10622">
    <property type="entry name" value="HET DOMAIN-CONTAINING PROTEIN"/>
    <property type="match status" value="1"/>
</dbReference>